<feature type="compositionally biased region" description="Basic and acidic residues" evidence="2">
    <location>
        <begin position="181"/>
        <end position="194"/>
    </location>
</feature>
<reference evidence="3 4" key="1">
    <citation type="submission" date="2016-07" db="EMBL/GenBank/DDBJ databases">
        <title>Draft genome of the white-rot fungus Obba rivulosa 3A-2.</title>
        <authorList>
            <consortium name="DOE Joint Genome Institute"/>
            <person name="Miettinen O."/>
            <person name="Riley R."/>
            <person name="Acob R."/>
            <person name="Barry K."/>
            <person name="Cullen D."/>
            <person name="De Vries R."/>
            <person name="Hainaut M."/>
            <person name="Hatakka A."/>
            <person name="Henrissat B."/>
            <person name="Hilden K."/>
            <person name="Kuo R."/>
            <person name="Labutti K."/>
            <person name="Lipzen A."/>
            <person name="Makela M.R."/>
            <person name="Sandor L."/>
            <person name="Spatafora J.W."/>
            <person name="Grigoriev I.V."/>
            <person name="Hibbett D.S."/>
        </authorList>
    </citation>
    <scope>NUCLEOTIDE SEQUENCE [LARGE SCALE GENOMIC DNA]</scope>
    <source>
        <strain evidence="3 4">3A-2</strain>
    </source>
</reference>
<dbReference type="OrthoDB" id="360689at2759"/>
<feature type="region of interest" description="Disordered" evidence="2">
    <location>
        <begin position="91"/>
        <end position="112"/>
    </location>
</feature>
<dbReference type="AlphaFoldDB" id="A0A8E2DU77"/>
<organism evidence="3 4">
    <name type="scientific">Obba rivulosa</name>
    <dbReference type="NCBI Taxonomy" id="1052685"/>
    <lineage>
        <taxon>Eukaryota</taxon>
        <taxon>Fungi</taxon>
        <taxon>Dikarya</taxon>
        <taxon>Basidiomycota</taxon>
        <taxon>Agaricomycotina</taxon>
        <taxon>Agaricomycetes</taxon>
        <taxon>Polyporales</taxon>
        <taxon>Gelatoporiaceae</taxon>
        <taxon>Obba</taxon>
    </lineage>
</organism>
<keyword evidence="4" id="KW-1185">Reference proteome</keyword>
<dbReference type="Proteomes" id="UP000250043">
    <property type="component" value="Unassembled WGS sequence"/>
</dbReference>
<proteinExistence type="inferred from homology"/>
<dbReference type="PANTHER" id="PTHR11560">
    <property type="entry name" value="39S RIBOSOMAL PROTEIN L10, MITOCHONDRIAL"/>
    <property type="match status" value="1"/>
</dbReference>
<evidence type="ECO:0000313" key="3">
    <source>
        <dbReference type="EMBL" id="OCH95727.1"/>
    </source>
</evidence>
<feature type="region of interest" description="Disordered" evidence="2">
    <location>
        <begin position="178"/>
        <end position="211"/>
    </location>
</feature>
<dbReference type="InterPro" id="IPR047865">
    <property type="entry name" value="Ribosomal_uL10_bac_type"/>
</dbReference>
<sequence length="295" mass="32598">MFARPPRIPPLTSLFSPLTRIPASSARAYSISLKPSVTWSKKKERKYEKHKAFLYQKYYRLLNQSFRQPLVFMHFADITVPTLTELRREVKAATERHAAKSGASPPHELRPSEQAHFTIVRTSIFGVVLREHPAVDPVAARELASLVSAGLAVLSFGKFDPPEVSAVLRAVARAIPPRKPKAPEQLEQEKKEAEASFVPGRRPKRQRPTPVPDLRVLGALIEGKVFKAENMAQLTGLPTLDTLRAQMVGLLTTPSAQLAMVLSEASGGKLARTLEGFKKTLEETEKIDAPPAETS</sequence>
<name>A0A8E2DU77_9APHY</name>
<comment type="similarity">
    <text evidence="1">Belongs to the universal ribosomal protein uL10 family.</text>
</comment>
<accession>A0A8E2DU77</accession>
<protein>
    <submittedName>
        <fullName evidence="3">Uncharacterized protein</fullName>
    </submittedName>
</protein>
<dbReference type="SUPFAM" id="SSF160369">
    <property type="entry name" value="Ribosomal protein L10-like"/>
    <property type="match status" value="1"/>
</dbReference>
<gene>
    <name evidence="3" type="ORF">OBBRIDRAFT_766938</name>
</gene>
<dbReference type="InterPro" id="IPR043141">
    <property type="entry name" value="Ribosomal_uL10-like_sf"/>
</dbReference>
<evidence type="ECO:0000256" key="1">
    <source>
        <dbReference type="ARBA" id="ARBA00008889"/>
    </source>
</evidence>
<dbReference type="EMBL" id="KV722334">
    <property type="protein sequence ID" value="OCH95727.1"/>
    <property type="molecule type" value="Genomic_DNA"/>
</dbReference>
<dbReference type="Gene3D" id="3.30.70.1730">
    <property type="match status" value="1"/>
</dbReference>
<evidence type="ECO:0000256" key="2">
    <source>
        <dbReference type="SAM" id="MobiDB-lite"/>
    </source>
</evidence>
<evidence type="ECO:0000313" key="4">
    <source>
        <dbReference type="Proteomes" id="UP000250043"/>
    </source>
</evidence>